<reference evidence="2" key="1">
    <citation type="submission" date="2006-06" db="EMBL/GenBank/DDBJ databases">
        <title>Complete sequence of Trichodesmium erythraeum IMS101.</title>
        <authorList>
            <consortium name="US DOE Joint Genome Institute"/>
            <person name="Copeland A."/>
            <person name="Lucas S."/>
            <person name="Lapidus A."/>
            <person name="Barry K."/>
            <person name="Detter J.C."/>
            <person name="Glavina del Rio T."/>
            <person name="Hammon N."/>
            <person name="Israni S."/>
            <person name="Dalin E."/>
            <person name="Tice H."/>
            <person name="Pitluck S."/>
            <person name="Kiss H."/>
            <person name="Munk A.C."/>
            <person name="Brettin T."/>
            <person name="Bruce D."/>
            <person name="Han C."/>
            <person name="Tapia R."/>
            <person name="Gilna P."/>
            <person name="Schmutz J."/>
            <person name="Larimer F."/>
            <person name="Land M."/>
            <person name="Hauser L."/>
            <person name="Kyrpides N."/>
            <person name="Kim E."/>
            <person name="Richardson P."/>
        </authorList>
    </citation>
    <scope>NUCLEOTIDE SEQUENCE [LARGE SCALE GENOMIC DNA]</scope>
    <source>
        <strain evidence="2">IMS101</strain>
    </source>
</reference>
<dbReference type="AlphaFoldDB" id="Q10ZC7"/>
<evidence type="ECO:0000313" key="2">
    <source>
        <dbReference type="EMBL" id="ABG52397.1"/>
    </source>
</evidence>
<accession>Q10ZC7</accession>
<dbReference type="NCBIfam" id="NF040570">
    <property type="entry name" value="guided_TnpB"/>
    <property type="match status" value="1"/>
</dbReference>
<name>Q10ZC7_TRIEI</name>
<dbReference type="InterPro" id="IPR001959">
    <property type="entry name" value="Transposase"/>
</dbReference>
<evidence type="ECO:0000259" key="1">
    <source>
        <dbReference type="Pfam" id="PF01385"/>
    </source>
</evidence>
<dbReference type="EMBL" id="CP000393">
    <property type="protein sequence ID" value="ABG52397.1"/>
    <property type="molecule type" value="Genomic_DNA"/>
</dbReference>
<protein>
    <submittedName>
        <fullName evidence="2">Putative transposase, IS891/IS1136/IS1341</fullName>
    </submittedName>
</protein>
<proteinExistence type="predicted"/>
<dbReference type="eggNOG" id="COG0675">
    <property type="taxonomic scope" value="Bacteria"/>
</dbReference>
<sequence>MPSKITVKLDPSGRWSISLRINDTRDLRLNPTKKQVGIYLGMISLLTTSDREEVPNQNNLQKLHKRLRFAQKSLSRKAKGSNNCQKTRLKVARIHALIKDSRLDYTHKLTTQLIRENQTIVIEDLATSNMVKNHLLAIAISSC</sequence>
<gene>
    <name evidence="2" type="ordered locus">Tery_3286</name>
</gene>
<feature type="domain" description="Probable transposase IS891/IS1136/IS1341" evidence="1">
    <location>
        <begin position="24"/>
        <end position="133"/>
    </location>
</feature>
<dbReference type="HOGENOM" id="CLU_032903_9_2_3"/>
<dbReference type="KEGG" id="ter:Tery_3286"/>
<organism evidence="2">
    <name type="scientific">Trichodesmium erythraeum (strain IMS101)</name>
    <dbReference type="NCBI Taxonomy" id="203124"/>
    <lineage>
        <taxon>Bacteria</taxon>
        <taxon>Bacillati</taxon>
        <taxon>Cyanobacteriota</taxon>
        <taxon>Cyanophyceae</taxon>
        <taxon>Oscillatoriophycideae</taxon>
        <taxon>Oscillatoriales</taxon>
        <taxon>Microcoleaceae</taxon>
        <taxon>Trichodesmium</taxon>
    </lineage>
</organism>
<dbReference type="STRING" id="203124.Tery_3286"/>
<dbReference type="Pfam" id="PF01385">
    <property type="entry name" value="OrfB_IS605"/>
    <property type="match status" value="1"/>
</dbReference>